<name>A0ABY0BR72_9GAMM</name>
<feature type="active site" evidence="5">
    <location>
        <position position="243"/>
    </location>
</feature>
<evidence type="ECO:0000313" key="9">
    <source>
        <dbReference type="Proteomes" id="UP000287865"/>
    </source>
</evidence>
<dbReference type="SUPFAM" id="SSF52283">
    <property type="entry name" value="Formate/glycerate dehydrogenase catalytic domain-like"/>
    <property type="match status" value="1"/>
</dbReference>
<feature type="binding site" evidence="5">
    <location>
        <begin position="241"/>
        <end position="243"/>
    </location>
    <ligand>
        <name>NAD(+)</name>
        <dbReference type="ChEBI" id="CHEBI:57540"/>
    </ligand>
</feature>
<feature type="active site" description="Proton donor" evidence="5">
    <location>
        <position position="288"/>
    </location>
</feature>
<keyword evidence="3 5" id="KW-0520">NAD</keyword>
<keyword evidence="4 5" id="KW-0664">Pyridoxine biosynthesis</keyword>
<organism evidence="8 9">
    <name type="scientific">Aliidiomarina maris</name>
    <dbReference type="NCBI Taxonomy" id="531312"/>
    <lineage>
        <taxon>Bacteria</taxon>
        <taxon>Pseudomonadati</taxon>
        <taxon>Pseudomonadota</taxon>
        <taxon>Gammaproteobacteria</taxon>
        <taxon>Alteromonadales</taxon>
        <taxon>Idiomarinaceae</taxon>
        <taxon>Aliidiomarina</taxon>
    </lineage>
</organism>
<proteinExistence type="inferred from homology"/>
<feature type="binding site" evidence="5">
    <location>
        <position position="182"/>
    </location>
    <ligand>
        <name>NAD(+)</name>
        <dbReference type="ChEBI" id="CHEBI:57540"/>
    </ligand>
</feature>
<evidence type="ECO:0000259" key="6">
    <source>
        <dbReference type="Pfam" id="PF02826"/>
    </source>
</evidence>
<comment type="function">
    <text evidence="5">Catalyzes the oxidation of erythronate-4-phosphate to 3-hydroxy-2-oxo-4-phosphonooxybutanoate.</text>
</comment>
<reference evidence="8 9" key="1">
    <citation type="journal article" date="2018" name="Front. Microbiol.">
        <title>Genome-Based Analysis Reveals the Taxonomy and Diversity of the Family Idiomarinaceae.</title>
        <authorList>
            <person name="Liu Y."/>
            <person name="Lai Q."/>
            <person name="Shao Z."/>
        </authorList>
    </citation>
    <scope>NUCLEOTIDE SEQUENCE [LARGE SCALE GENOMIC DNA]</scope>
    <source>
        <strain evidence="8 9">CF12-14</strain>
    </source>
</reference>
<feature type="domain" description="Erythronate-4-phosphate dehydrogenase dimerisation" evidence="7">
    <location>
        <begin position="324"/>
        <end position="393"/>
    </location>
</feature>
<dbReference type="Gene3D" id="3.30.1370.170">
    <property type="match status" value="1"/>
</dbReference>
<evidence type="ECO:0000313" key="8">
    <source>
        <dbReference type="EMBL" id="RUO24160.1"/>
    </source>
</evidence>
<comment type="caution">
    <text evidence="8">The sequence shown here is derived from an EMBL/GenBank/DDBJ whole genome shotgun (WGS) entry which is preliminary data.</text>
</comment>
<dbReference type="PANTHER" id="PTHR10996">
    <property type="entry name" value="2-HYDROXYACID DEHYDROGENASE-RELATED"/>
    <property type="match status" value="1"/>
</dbReference>
<dbReference type="Proteomes" id="UP000287865">
    <property type="component" value="Unassembled WGS sequence"/>
</dbReference>
<comment type="subunit">
    <text evidence="5">Homodimer.</text>
</comment>
<comment type="similarity">
    <text evidence="5">Belongs to the D-isomer specific 2-hydroxyacid dehydrogenase family. PdxB subfamily.</text>
</comment>
<feature type="binding site" evidence="5">
    <location>
        <position position="266"/>
    </location>
    <ligand>
        <name>NAD(+)</name>
        <dbReference type="ChEBI" id="CHEBI:57540"/>
    </ligand>
</feature>
<accession>A0ABY0BR72</accession>
<dbReference type="HAMAP" id="MF_01825">
    <property type="entry name" value="PdxB"/>
    <property type="match status" value="1"/>
</dbReference>
<comment type="catalytic activity">
    <reaction evidence="5">
        <text>4-phospho-D-erythronate + NAD(+) = (R)-3-hydroxy-2-oxo-4-phosphooxybutanoate + NADH + H(+)</text>
        <dbReference type="Rhea" id="RHEA:18829"/>
        <dbReference type="ChEBI" id="CHEBI:15378"/>
        <dbReference type="ChEBI" id="CHEBI:57540"/>
        <dbReference type="ChEBI" id="CHEBI:57945"/>
        <dbReference type="ChEBI" id="CHEBI:58538"/>
        <dbReference type="ChEBI" id="CHEBI:58766"/>
        <dbReference type="EC" id="1.1.1.290"/>
    </reaction>
</comment>
<dbReference type="CDD" id="cd12158">
    <property type="entry name" value="ErythrP_dh"/>
    <property type="match status" value="1"/>
</dbReference>
<keyword evidence="1 5" id="KW-0963">Cytoplasm</keyword>
<comment type="subcellular location">
    <subcellularLocation>
        <location evidence="5">Cytoplasm</location>
    </subcellularLocation>
</comment>
<evidence type="ECO:0000259" key="7">
    <source>
        <dbReference type="Pfam" id="PF11890"/>
    </source>
</evidence>
<dbReference type="InterPro" id="IPR038251">
    <property type="entry name" value="PdxB_dimer_sf"/>
</dbReference>
<dbReference type="Pfam" id="PF02826">
    <property type="entry name" value="2-Hacid_dh_C"/>
    <property type="match status" value="1"/>
</dbReference>
<dbReference type="InterPro" id="IPR020921">
    <property type="entry name" value="Erythronate-4-P_DHase"/>
</dbReference>
<protein>
    <recommendedName>
        <fullName evidence="5">Erythronate-4-phosphate dehydrogenase</fullName>
        <ecNumber evidence="5">1.1.1.290</ecNumber>
    </recommendedName>
</protein>
<dbReference type="InterPro" id="IPR024531">
    <property type="entry name" value="Erythronate-4-P_DHase_dimer"/>
</dbReference>
<dbReference type="InterPro" id="IPR006140">
    <property type="entry name" value="D-isomer_DH_NAD-bd"/>
</dbReference>
<dbReference type="Gene3D" id="3.40.50.720">
    <property type="entry name" value="NAD(P)-binding Rossmann-like Domain"/>
    <property type="match status" value="2"/>
</dbReference>
<dbReference type="EC" id="1.1.1.290" evidence="5"/>
<evidence type="ECO:0000256" key="5">
    <source>
        <dbReference type="HAMAP-Rule" id="MF_01825"/>
    </source>
</evidence>
<dbReference type="Pfam" id="PF11890">
    <property type="entry name" value="DUF3410"/>
    <property type="match status" value="1"/>
</dbReference>
<keyword evidence="9" id="KW-1185">Reference proteome</keyword>
<evidence type="ECO:0000256" key="1">
    <source>
        <dbReference type="ARBA" id="ARBA00022490"/>
    </source>
</evidence>
<dbReference type="InterPro" id="IPR036291">
    <property type="entry name" value="NAD(P)-bd_dom_sf"/>
</dbReference>
<evidence type="ECO:0000256" key="3">
    <source>
        <dbReference type="ARBA" id="ARBA00023027"/>
    </source>
</evidence>
<feature type="binding site" evidence="5">
    <location>
        <position position="80"/>
    </location>
    <ligand>
        <name>substrate</name>
    </ligand>
</feature>
<feature type="active site" evidence="5">
    <location>
        <position position="271"/>
    </location>
</feature>
<dbReference type="PANTHER" id="PTHR10996:SF178">
    <property type="entry name" value="2-HYDROXYACID DEHYDROGENASE YGL185C-RELATED"/>
    <property type="match status" value="1"/>
</dbReference>
<feature type="binding site" evidence="5">
    <location>
        <position position="291"/>
    </location>
    <ligand>
        <name>NAD(+)</name>
        <dbReference type="ChEBI" id="CHEBI:57540"/>
    </ligand>
</feature>
<evidence type="ECO:0000256" key="2">
    <source>
        <dbReference type="ARBA" id="ARBA00023002"/>
    </source>
</evidence>
<feature type="domain" description="D-isomer specific 2-hydroxyacid dehydrogenase NAD-binding" evidence="6">
    <location>
        <begin position="145"/>
        <end position="290"/>
    </location>
</feature>
<evidence type="ECO:0000256" key="4">
    <source>
        <dbReference type="ARBA" id="ARBA00023096"/>
    </source>
</evidence>
<gene>
    <name evidence="5" type="primary">pdxB</name>
    <name evidence="8" type="ORF">CWE07_08695</name>
</gene>
<comment type="pathway">
    <text evidence="5">Cofactor biosynthesis; pyridoxine 5'-phosphate biosynthesis; pyridoxine 5'-phosphate from D-erythrose 4-phosphate: step 2/5.</text>
</comment>
<keyword evidence="2 5" id="KW-0560">Oxidoreductase</keyword>
<sequence>MHQKATRVAFFIAMLKPILPTKGITRYAMSQGRHMLNFLIADNIPFADEVFASHGRIERFAGRLPEPRQLAVADVLLVRSITKVNAALLEQSPNLQFVGTATIGTEHMDLKALDARNIAYASSPGANADSVGEYILTAWLALAQKHDWKVAQQRVAIIGAGHTGQAAGRRLEALGLKVEYYDPPKAEADSGFTSMSWSRVLSADVISLHVPLTREGEHPTYHLFDTDALEQLAGHQCLLNASRGAVIDNQALLARQQQDPLTLVLDVWEGEPELVDGLIDLVDIATPHIAGHSLNGKVRGTQQLYAACRQHFDWHQQAPNWGDLMPAPRSFEWQCARMPSQQMLTQWVLQNYPIWQDDTAMREHGLSAEGFDTLRREYPVRFELASQWLQVDDKVGEGARKRLHGLGFSF</sequence>
<dbReference type="EMBL" id="PIPK01000007">
    <property type="protein sequence ID" value="RUO24160.1"/>
    <property type="molecule type" value="Genomic_DNA"/>
</dbReference>
<dbReference type="SUPFAM" id="SSF51735">
    <property type="entry name" value="NAD(P)-binding Rossmann-fold domains"/>
    <property type="match status" value="1"/>
</dbReference>
<comment type="caution">
    <text evidence="5">Lacks conserved residue(s) required for the propagation of feature annotation.</text>
</comment>
<dbReference type="InterPro" id="IPR050223">
    <property type="entry name" value="D-isomer_2-hydroxyacid_DH"/>
</dbReference>
<feature type="binding site" evidence="5">
    <location>
        <position position="102"/>
    </location>
    <ligand>
        <name>substrate</name>
    </ligand>
</feature>